<evidence type="ECO:0000313" key="1">
    <source>
        <dbReference type="EMBL" id="BCN30859.1"/>
    </source>
</evidence>
<gene>
    <name evidence="1" type="ORF">bsdtb5_21540</name>
</gene>
<dbReference type="SUPFAM" id="SSF116922">
    <property type="entry name" value="YugE-like"/>
    <property type="match status" value="1"/>
</dbReference>
<name>A0A7R7IDB0_9FIRM</name>
<proteinExistence type="predicted"/>
<dbReference type="KEGG" id="ahb:bsdtb5_21540"/>
<reference evidence="1 2" key="1">
    <citation type="submission" date="2020-11" db="EMBL/GenBank/DDBJ databases">
        <title>Draft genome sequencing of a Lachnospiraceae strain isolated from anoxic soil subjected to BSD treatment.</title>
        <authorList>
            <person name="Uek A."/>
            <person name="Tonouchi A."/>
        </authorList>
    </citation>
    <scope>NUCLEOTIDE SEQUENCE [LARGE SCALE GENOMIC DNA]</scope>
    <source>
        <strain evidence="1 2">TB5</strain>
    </source>
</reference>
<protein>
    <recommendedName>
        <fullName evidence="3">DUF1871 domain-containing protein</fullName>
    </recommendedName>
</protein>
<dbReference type="Pfam" id="PF08958">
    <property type="entry name" value="DUF1871"/>
    <property type="match status" value="1"/>
</dbReference>
<keyword evidence="2" id="KW-1185">Reference proteome</keyword>
<dbReference type="AlphaFoldDB" id="A0A7R7IDB0"/>
<sequence length="81" mass="9489">MKGKVNDIINNWDPIDLFPYSPKDEYEIEVNLIVNLSNETRNTELLANKIKHIFSKRFGEDVFLKSYEECLEIAKKIVISN</sequence>
<dbReference type="Proteomes" id="UP000595897">
    <property type="component" value="Chromosome"/>
</dbReference>
<evidence type="ECO:0000313" key="2">
    <source>
        <dbReference type="Proteomes" id="UP000595897"/>
    </source>
</evidence>
<dbReference type="EMBL" id="AP024169">
    <property type="protein sequence ID" value="BCN30859.1"/>
    <property type="molecule type" value="Genomic_DNA"/>
</dbReference>
<dbReference type="Gene3D" id="1.10.340.20">
    <property type="entry name" value="Apc36109-like domain"/>
    <property type="match status" value="1"/>
</dbReference>
<dbReference type="RefSeq" id="WP_271712018.1">
    <property type="nucleotide sequence ID" value="NZ_AP024169.1"/>
</dbReference>
<evidence type="ECO:0008006" key="3">
    <source>
        <dbReference type="Google" id="ProtNLM"/>
    </source>
</evidence>
<organism evidence="1 2">
    <name type="scientific">Anaeromicropila herbilytica</name>
    <dbReference type="NCBI Taxonomy" id="2785025"/>
    <lineage>
        <taxon>Bacteria</taxon>
        <taxon>Bacillati</taxon>
        <taxon>Bacillota</taxon>
        <taxon>Clostridia</taxon>
        <taxon>Lachnospirales</taxon>
        <taxon>Lachnospiraceae</taxon>
        <taxon>Anaeromicropila</taxon>
    </lineage>
</organism>
<dbReference type="InterPro" id="IPR023162">
    <property type="entry name" value="Apc36109-like_dom_sf"/>
</dbReference>
<dbReference type="InterPro" id="IPR015053">
    <property type="entry name" value="DUF1871"/>
</dbReference>
<accession>A0A7R7IDB0</accession>